<reference evidence="1" key="1">
    <citation type="submission" date="2020-09" db="EMBL/GenBank/DDBJ databases">
        <title>Pelagicoccus enzymogenes sp. nov. with an EPS production, isolated from marine sediment.</title>
        <authorList>
            <person name="Feng X."/>
        </authorList>
    </citation>
    <scope>NUCLEOTIDE SEQUENCE</scope>
    <source>
        <strain evidence="1">NFK12</strain>
    </source>
</reference>
<keyword evidence="2" id="KW-1185">Reference proteome</keyword>
<evidence type="ECO:0000313" key="1">
    <source>
        <dbReference type="EMBL" id="MBD5780306.1"/>
    </source>
</evidence>
<dbReference type="RefSeq" id="WP_191617418.1">
    <property type="nucleotide sequence ID" value="NZ_JACYFG010000036.1"/>
</dbReference>
<name>A0A927FAN9_9BACT</name>
<dbReference type="Gene3D" id="3.30.530.20">
    <property type="match status" value="1"/>
</dbReference>
<dbReference type="Pfam" id="PF10604">
    <property type="entry name" value="Polyketide_cyc2"/>
    <property type="match status" value="1"/>
</dbReference>
<dbReference type="InterPro" id="IPR019587">
    <property type="entry name" value="Polyketide_cyclase/dehydratase"/>
</dbReference>
<evidence type="ECO:0000313" key="2">
    <source>
        <dbReference type="Proteomes" id="UP000622317"/>
    </source>
</evidence>
<dbReference type="EMBL" id="JACYFG010000036">
    <property type="protein sequence ID" value="MBD5780306.1"/>
    <property type="molecule type" value="Genomic_DNA"/>
</dbReference>
<dbReference type="SUPFAM" id="SSF55961">
    <property type="entry name" value="Bet v1-like"/>
    <property type="match status" value="1"/>
</dbReference>
<gene>
    <name evidence="1" type="ORF">IEN85_12455</name>
</gene>
<dbReference type="InterPro" id="IPR023393">
    <property type="entry name" value="START-like_dom_sf"/>
</dbReference>
<comment type="caution">
    <text evidence="1">The sequence shown here is derived from an EMBL/GenBank/DDBJ whole genome shotgun (WGS) entry which is preliminary data.</text>
</comment>
<dbReference type="Proteomes" id="UP000622317">
    <property type="component" value="Unassembled WGS sequence"/>
</dbReference>
<organism evidence="1 2">
    <name type="scientific">Pelagicoccus enzymogenes</name>
    <dbReference type="NCBI Taxonomy" id="2773457"/>
    <lineage>
        <taxon>Bacteria</taxon>
        <taxon>Pseudomonadati</taxon>
        <taxon>Verrucomicrobiota</taxon>
        <taxon>Opitutia</taxon>
        <taxon>Puniceicoccales</taxon>
        <taxon>Pelagicoccaceae</taxon>
        <taxon>Pelagicoccus</taxon>
    </lineage>
</organism>
<proteinExistence type="predicted"/>
<sequence length="139" mass="16276">MKILGASVEREFPYEKETVLRFISAPAMIVNWHPWIEKVSIFEEQGLQFRRSEIAGGESELIEKYWEDKDQDEFHFQVVQGLWSDFRYRSKISVEACEGGSRVSWQGRLMTNAPEDEDEQMEAFFEEGLNGLEEFLADL</sequence>
<protein>
    <submittedName>
        <fullName evidence="1">SRPBCC family protein</fullName>
    </submittedName>
</protein>
<dbReference type="AlphaFoldDB" id="A0A927FAN9"/>
<accession>A0A927FAN9</accession>